<evidence type="ECO:0000313" key="2">
    <source>
        <dbReference type="Proteomes" id="UP000000310"/>
    </source>
</evidence>
<dbReference type="EMBL" id="CP002545">
    <property type="protein sequence ID" value="ADY51755.1"/>
    <property type="molecule type" value="Genomic_DNA"/>
</dbReference>
<accession>F0SCZ8</accession>
<dbReference type="STRING" id="762903.Pedsa_1187"/>
<proteinExistence type="predicted"/>
<reference evidence="1 2" key="1">
    <citation type="journal article" date="2011" name="Stand. Genomic Sci.">
        <title>Complete genome sequence of the gliding, heparinolytic Pedobacter saltans type strain (113).</title>
        <authorList>
            <person name="Liolios K."/>
            <person name="Sikorski J."/>
            <person name="Lu M."/>
            <person name="Nolan M."/>
            <person name="Lapidus A."/>
            <person name="Lucas S."/>
            <person name="Hammon N."/>
            <person name="Deshpande S."/>
            <person name="Cheng J.F."/>
            <person name="Tapia R."/>
            <person name="Han C."/>
            <person name="Goodwin L."/>
            <person name="Pitluck S."/>
            <person name="Huntemann M."/>
            <person name="Ivanova N."/>
            <person name="Pagani I."/>
            <person name="Mavromatis K."/>
            <person name="Ovchinikova G."/>
            <person name="Pati A."/>
            <person name="Chen A."/>
            <person name="Palaniappan K."/>
            <person name="Land M."/>
            <person name="Hauser L."/>
            <person name="Brambilla E.M."/>
            <person name="Kotsyurbenko O."/>
            <person name="Rohde M."/>
            <person name="Tindall B.J."/>
            <person name="Abt B."/>
            <person name="Goker M."/>
            <person name="Detter J.C."/>
            <person name="Woyke T."/>
            <person name="Bristow J."/>
            <person name="Eisen J.A."/>
            <person name="Markowitz V."/>
            <person name="Hugenholtz P."/>
            <person name="Klenk H.P."/>
            <person name="Kyrpides N.C."/>
        </authorList>
    </citation>
    <scope>NUCLEOTIDE SEQUENCE [LARGE SCALE GENOMIC DNA]</scope>
    <source>
        <strain evidence="2">ATCC 51119 / DSM 12145 / JCM 21818 / LMG 10337 / NBRC 100064 / NCIMB 13643</strain>
    </source>
</reference>
<dbReference type="InterPro" id="IPR046233">
    <property type="entry name" value="DUF6266"/>
</dbReference>
<dbReference type="Pfam" id="PF19781">
    <property type="entry name" value="DUF6266"/>
    <property type="match status" value="1"/>
</dbReference>
<dbReference type="Proteomes" id="UP000000310">
    <property type="component" value="Chromosome"/>
</dbReference>
<protein>
    <submittedName>
        <fullName evidence="1">Uncharacterized protein</fullName>
    </submittedName>
</protein>
<evidence type="ECO:0000313" key="1">
    <source>
        <dbReference type="EMBL" id="ADY51755.1"/>
    </source>
</evidence>
<name>F0SCZ8_PSESL</name>
<dbReference type="OrthoDB" id="821958at2"/>
<dbReference type="HOGENOM" id="CLU_064277_0_1_10"/>
<organism evidence="1 2">
    <name type="scientific">Pseudopedobacter saltans (strain ATCC 51119 / DSM 12145 / JCM 21818 / CCUG 39354 / LMG 10337 / NBRC 100064 / NCIMB 13643)</name>
    <name type="common">Pedobacter saltans</name>
    <dbReference type="NCBI Taxonomy" id="762903"/>
    <lineage>
        <taxon>Bacteria</taxon>
        <taxon>Pseudomonadati</taxon>
        <taxon>Bacteroidota</taxon>
        <taxon>Sphingobacteriia</taxon>
        <taxon>Sphingobacteriales</taxon>
        <taxon>Sphingobacteriaceae</taxon>
        <taxon>Pseudopedobacter</taxon>
    </lineage>
</organism>
<dbReference type="AlphaFoldDB" id="F0SCZ8"/>
<sequence length="207" mass="23434">MGRLLKDINGAFSGKVGSVIGFTRNGKAFIKGPYKRRTKKVSEKELFNREKFSLAQAWLKPLLLFVREGFKGYSDTAQGFIAAKSYLMKHAMTVEDGKHKIDPEKMKVSSGSLPLSENIVAERIQDNEIKFSWDRNQVKGTSSYDQVMLLAYHVESENCFAVITGPFRYIGEAVLEVYERFEGYHVYLAFCAVDRSSQSDSVYLGKL</sequence>
<keyword evidence="2" id="KW-1185">Reference proteome</keyword>
<reference evidence="2" key="2">
    <citation type="submission" date="2011-02" db="EMBL/GenBank/DDBJ databases">
        <title>The complete genome of Pedobacter saltans DSM 12145.</title>
        <authorList>
            <consortium name="US DOE Joint Genome Institute (JGI-PGF)"/>
            <person name="Lucas S."/>
            <person name="Copeland A."/>
            <person name="Lapidus A."/>
            <person name="Bruce D."/>
            <person name="Goodwin L."/>
            <person name="Pitluck S."/>
            <person name="Kyrpides N."/>
            <person name="Mavromatis K."/>
            <person name="Pagani I."/>
            <person name="Ivanova N."/>
            <person name="Ovchinnikova G."/>
            <person name="Lu M."/>
            <person name="Detter J.C."/>
            <person name="Han C."/>
            <person name="Land M."/>
            <person name="Hauser L."/>
            <person name="Markowitz V."/>
            <person name="Cheng J.-F."/>
            <person name="Hugenholtz P."/>
            <person name="Woyke T."/>
            <person name="Wu D."/>
            <person name="Tindall B."/>
            <person name="Pomrenke H.G."/>
            <person name="Brambilla E."/>
            <person name="Klenk H.-P."/>
            <person name="Eisen J.A."/>
        </authorList>
    </citation>
    <scope>NUCLEOTIDE SEQUENCE [LARGE SCALE GENOMIC DNA]</scope>
    <source>
        <strain evidence="2">ATCC 51119 / DSM 12145 / JCM 21818 / LMG 10337 / NBRC 100064 / NCIMB 13643</strain>
    </source>
</reference>
<dbReference type="RefSeq" id="WP_013632254.1">
    <property type="nucleotide sequence ID" value="NC_015177.1"/>
</dbReference>
<dbReference type="KEGG" id="psn:Pedsa_1187"/>
<gene>
    <name evidence="1" type="ordered locus">Pedsa_1187</name>
</gene>